<evidence type="ECO:0000259" key="2">
    <source>
        <dbReference type="PROSITE" id="PS50090"/>
    </source>
</evidence>
<evidence type="ECO:0000313" key="4">
    <source>
        <dbReference type="Proteomes" id="UP001472677"/>
    </source>
</evidence>
<organism evidence="3 4">
    <name type="scientific">Hibiscus sabdariffa</name>
    <name type="common">roselle</name>
    <dbReference type="NCBI Taxonomy" id="183260"/>
    <lineage>
        <taxon>Eukaryota</taxon>
        <taxon>Viridiplantae</taxon>
        <taxon>Streptophyta</taxon>
        <taxon>Embryophyta</taxon>
        <taxon>Tracheophyta</taxon>
        <taxon>Spermatophyta</taxon>
        <taxon>Magnoliopsida</taxon>
        <taxon>eudicotyledons</taxon>
        <taxon>Gunneridae</taxon>
        <taxon>Pentapetalae</taxon>
        <taxon>rosids</taxon>
        <taxon>malvids</taxon>
        <taxon>Malvales</taxon>
        <taxon>Malvaceae</taxon>
        <taxon>Malvoideae</taxon>
        <taxon>Hibiscus</taxon>
    </lineage>
</organism>
<dbReference type="InterPro" id="IPR001005">
    <property type="entry name" value="SANT/Myb"/>
</dbReference>
<accession>A0ABR2BFU7</accession>
<dbReference type="PANTHER" id="PTHR46774:SF3">
    <property type="entry name" value="CHROMATIN MODIFICATION-RELATED PROTEIN EAF1 A-RELATED"/>
    <property type="match status" value="1"/>
</dbReference>
<comment type="caution">
    <text evidence="3">The sequence shown here is derived from an EMBL/GenBank/DDBJ whole genome shotgun (WGS) entry which is preliminary data.</text>
</comment>
<dbReference type="PROSITE" id="PS50090">
    <property type="entry name" value="MYB_LIKE"/>
    <property type="match status" value="1"/>
</dbReference>
<dbReference type="CDD" id="cd00167">
    <property type="entry name" value="SANT"/>
    <property type="match status" value="1"/>
</dbReference>
<keyword evidence="4" id="KW-1185">Reference proteome</keyword>
<evidence type="ECO:0000313" key="3">
    <source>
        <dbReference type="EMBL" id="KAK8506061.1"/>
    </source>
</evidence>
<feature type="compositionally biased region" description="Low complexity" evidence="1">
    <location>
        <begin position="528"/>
        <end position="552"/>
    </location>
</feature>
<feature type="region of interest" description="Disordered" evidence="1">
    <location>
        <begin position="157"/>
        <end position="176"/>
    </location>
</feature>
<dbReference type="InterPro" id="IPR044798">
    <property type="entry name" value="EAF1A/B"/>
</dbReference>
<proteinExistence type="predicted"/>
<dbReference type="PANTHER" id="PTHR46774">
    <property type="entry name" value="CHROMATIN MODIFICATION-RELATED PROTEIN EAF1 A-RELATED"/>
    <property type="match status" value="1"/>
</dbReference>
<feature type="domain" description="Myb-like" evidence="2">
    <location>
        <begin position="95"/>
        <end position="147"/>
    </location>
</feature>
<dbReference type="Proteomes" id="UP001472677">
    <property type="component" value="Unassembled WGS sequence"/>
</dbReference>
<feature type="compositionally biased region" description="Polar residues" evidence="1">
    <location>
        <begin position="393"/>
        <end position="412"/>
    </location>
</feature>
<feature type="compositionally biased region" description="Low complexity" evidence="1">
    <location>
        <begin position="593"/>
        <end position="605"/>
    </location>
</feature>
<dbReference type="EMBL" id="JBBPBM010000120">
    <property type="protein sequence ID" value="KAK8506061.1"/>
    <property type="molecule type" value="Genomic_DNA"/>
</dbReference>
<gene>
    <name evidence="3" type="ORF">V6N12_074118</name>
</gene>
<name>A0ABR2BFU7_9ROSI</name>
<evidence type="ECO:0000256" key="1">
    <source>
        <dbReference type="SAM" id="MobiDB-lite"/>
    </source>
</evidence>
<sequence length="660" mass="70686">MQGDYSKKRPESFHFDSNGTSGLHGQHKAKRLKIMKQQLDNTFDITSSGSIPSPVGSQMSKMSNSSKIIRLIHDCDKGRKAKTPKMSAGQPGSGSPWSLFEDQALVVLVHDMGPNWELVSDAFNSILQLKCIFRKPKECKEHHKILMDRDGDGAGADSAADLGCSQSYPSTLPGIPKKKLYRRSQHDNQDPKQIVPVHNSHVIALSQVCLNNLNGGVLTPLDFCDDAIASSQDVLPLGYQASHSTGLAISNQGAVISMLPASGANSSLQGSSNTVLGSNLSSPSAPLNASVRDGTYGVPRTSLPADEQHRIQQYNSVLSGRNIQQSNLSLPGAVSGSDRGVNMLSGGNGMGMMCGINRSMSMSRPGFRGMTSSPMPNSCSVLPSNMAGMPSPGNLQSGPGSGQGNSMLTVETSGHHAHDAKNQRQLLVPELQMQAQENTQGIPAFDGLNSAYPNQSTAPPIQPYPGHPQQPHALNNSHHARLQGSNGSQQQAYAVRLAKERQMQQQQCLMHQQQQQFAASSALKPHVQPQTQLPISSLQSSSQGQSQASTQAVARSPLTPSLPRTPMSLQKNNLAPHRLGRNPRPGASGLNNQIGKQQQRQPQQQAKLLKGAGRGSMQVHQKLSVDPAPLNGLSMASCNQAAKKGEQMMHLMQGLFHRPI</sequence>
<feature type="region of interest" description="Disordered" evidence="1">
    <location>
        <begin position="442"/>
        <end position="491"/>
    </location>
</feature>
<feature type="region of interest" description="Disordered" evidence="1">
    <location>
        <begin position="1"/>
        <end position="29"/>
    </location>
</feature>
<dbReference type="SMART" id="SM00717">
    <property type="entry name" value="SANT"/>
    <property type="match status" value="1"/>
</dbReference>
<dbReference type="Gene3D" id="1.10.10.60">
    <property type="entry name" value="Homeodomain-like"/>
    <property type="match status" value="1"/>
</dbReference>
<feature type="compositionally biased region" description="Polar residues" evidence="1">
    <location>
        <begin position="472"/>
        <end position="491"/>
    </location>
</feature>
<feature type="compositionally biased region" description="Basic and acidic residues" evidence="1">
    <location>
        <begin position="1"/>
        <end position="14"/>
    </location>
</feature>
<dbReference type="Pfam" id="PF13921">
    <property type="entry name" value="Myb_DNA-bind_6"/>
    <property type="match status" value="1"/>
</dbReference>
<feature type="region of interest" description="Disordered" evidence="1">
    <location>
        <begin position="520"/>
        <end position="618"/>
    </location>
</feature>
<feature type="region of interest" description="Disordered" evidence="1">
    <location>
        <begin position="387"/>
        <end position="420"/>
    </location>
</feature>
<protein>
    <recommendedName>
        <fullName evidence="2">Myb-like domain-containing protein</fullName>
    </recommendedName>
</protein>
<reference evidence="3 4" key="1">
    <citation type="journal article" date="2024" name="G3 (Bethesda)">
        <title>Genome assembly of Hibiscus sabdariffa L. provides insights into metabolisms of medicinal natural products.</title>
        <authorList>
            <person name="Kim T."/>
        </authorList>
    </citation>
    <scope>NUCLEOTIDE SEQUENCE [LARGE SCALE GENOMIC DNA]</scope>
    <source>
        <strain evidence="3">TK-2024</strain>
        <tissue evidence="3">Old leaves</tissue>
    </source>
</reference>